<reference evidence="1 2" key="1">
    <citation type="submission" date="2017-08" db="EMBL/GenBank/DDBJ databases">
        <title>Infants hospitalized years apart are colonized by the same room-sourced microbial strains.</title>
        <authorList>
            <person name="Brooks B."/>
            <person name="Olm M.R."/>
            <person name="Firek B.A."/>
            <person name="Baker R."/>
            <person name="Thomas B.C."/>
            <person name="Morowitz M.J."/>
            <person name="Banfield J.F."/>
        </authorList>
    </citation>
    <scope>NUCLEOTIDE SEQUENCE [LARGE SCALE GENOMIC DNA]</scope>
    <source>
        <strain evidence="1">S2_005_003_R2_47</strain>
    </source>
</reference>
<name>A0A2W5LBX9_SPHMC</name>
<dbReference type="Proteomes" id="UP000248597">
    <property type="component" value="Unassembled WGS sequence"/>
</dbReference>
<evidence type="ECO:0008006" key="3">
    <source>
        <dbReference type="Google" id="ProtNLM"/>
    </source>
</evidence>
<evidence type="ECO:0000313" key="1">
    <source>
        <dbReference type="EMBL" id="PZQ24155.1"/>
    </source>
</evidence>
<dbReference type="EMBL" id="QFPJ01000003">
    <property type="protein sequence ID" value="PZQ24155.1"/>
    <property type="molecule type" value="Genomic_DNA"/>
</dbReference>
<proteinExistence type="predicted"/>
<organism evidence="1 2">
    <name type="scientific">Sphingopyxis macrogoltabida</name>
    <name type="common">Sphingomonas macrogoltabidus</name>
    <dbReference type="NCBI Taxonomy" id="33050"/>
    <lineage>
        <taxon>Bacteria</taxon>
        <taxon>Pseudomonadati</taxon>
        <taxon>Pseudomonadota</taxon>
        <taxon>Alphaproteobacteria</taxon>
        <taxon>Sphingomonadales</taxon>
        <taxon>Sphingomonadaceae</taxon>
        <taxon>Sphingopyxis</taxon>
    </lineage>
</organism>
<dbReference type="AlphaFoldDB" id="A0A2W5LBX9"/>
<accession>A0A2W5LBX9</accession>
<gene>
    <name evidence="1" type="ORF">DI569_01835</name>
</gene>
<evidence type="ECO:0000313" key="2">
    <source>
        <dbReference type="Proteomes" id="UP000248597"/>
    </source>
</evidence>
<comment type="caution">
    <text evidence="1">The sequence shown here is derived from an EMBL/GenBank/DDBJ whole genome shotgun (WGS) entry which is preliminary data.</text>
</comment>
<protein>
    <recommendedName>
        <fullName evidence="3">ACT domain-containing protein</fullName>
    </recommendedName>
</protein>
<sequence length="81" mass="8968">MHLFRIDALADPQSLPRIAGFFAQRALIPSAMRMRMLRRHMRIELTVADIADDRAAVIAAKLREIVAVLSVDLATERAAAA</sequence>